<dbReference type="Proteomes" id="UP001168821">
    <property type="component" value="Unassembled WGS sequence"/>
</dbReference>
<comment type="caution">
    <text evidence="9">The sequence shown here is derived from an EMBL/GenBank/DDBJ whole genome shotgun (WGS) entry which is preliminary data.</text>
</comment>
<keyword evidence="6" id="KW-0687">Ribonucleoprotein</keyword>
<dbReference type="Pfam" id="PF18699">
    <property type="entry name" value="MRPL52"/>
    <property type="match status" value="1"/>
</dbReference>
<evidence type="ECO:0000313" key="10">
    <source>
        <dbReference type="Proteomes" id="UP001168821"/>
    </source>
</evidence>
<keyword evidence="4" id="KW-0689">Ribosomal protein</keyword>
<sequence>MWRKPLLQPPISYGLSIYNNFIRFLPPCVAVVAARFINSVRKPVPKTLSFHLNQRWRKERGLPLNPNSEGVLTDAPDYSFLDGRPTPYGIGQMKRIVKQQQIAEQIHNLTAEIDFAVERHEELTRKESERRQQILDSKLKPKGIELLKKKK</sequence>
<gene>
    <name evidence="9" type="ORF">Zmor_008169</name>
</gene>
<reference evidence="9" key="1">
    <citation type="journal article" date="2023" name="G3 (Bethesda)">
        <title>Whole genome assemblies of Zophobas morio and Tenebrio molitor.</title>
        <authorList>
            <person name="Kaur S."/>
            <person name="Stinson S.A."/>
            <person name="diCenzo G.C."/>
        </authorList>
    </citation>
    <scope>NUCLEOTIDE SEQUENCE</scope>
    <source>
        <strain evidence="9">QUZm001</strain>
    </source>
</reference>
<name>A0AA38J0V8_9CUCU</name>
<dbReference type="AlphaFoldDB" id="A0AA38J0V8"/>
<evidence type="ECO:0000256" key="8">
    <source>
        <dbReference type="ARBA" id="ARBA00035425"/>
    </source>
</evidence>
<comment type="similarity">
    <text evidence="2">Belongs to the mitochondrion-specific ribosomal protein mL52 family.</text>
</comment>
<dbReference type="GO" id="GO:0003735">
    <property type="term" value="F:structural constituent of ribosome"/>
    <property type="evidence" value="ECO:0007669"/>
    <property type="project" value="InterPro"/>
</dbReference>
<keyword evidence="3" id="KW-0809">Transit peptide</keyword>
<dbReference type="GO" id="GO:0032543">
    <property type="term" value="P:mitochondrial translation"/>
    <property type="evidence" value="ECO:0007669"/>
    <property type="project" value="InterPro"/>
</dbReference>
<evidence type="ECO:0000256" key="7">
    <source>
        <dbReference type="ARBA" id="ARBA00035181"/>
    </source>
</evidence>
<comment type="subcellular location">
    <subcellularLocation>
        <location evidence="1">Mitochondrion</location>
    </subcellularLocation>
</comment>
<keyword evidence="5" id="KW-0496">Mitochondrion</keyword>
<dbReference type="PANTHER" id="PTHR34090:SF1">
    <property type="entry name" value="LARGE RIBOSOMAL SUBUNIT PROTEIN ML52"/>
    <property type="match status" value="1"/>
</dbReference>
<evidence type="ECO:0000313" key="9">
    <source>
        <dbReference type="EMBL" id="KAJ3663956.1"/>
    </source>
</evidence>
<evidence type="ECO:0000256" key="3">
    <source>
        <dbReference type="ARBA" id="ARBA00022946"/>
    </source>
</evidence>
<dbReference type="GO" id="GO:0005762">
    <property type="term" value="C:mitochondrial large ribosomal subunit"/>
    <property type="evidence" value="ECO:0007669"/>
    <property type="project" value="InterPro"/>
</dbReference>
<dbReference type="InterPro" id="IPR034596">
    <property type="entry name" value="Ribosomal_mL52"/>
</dbReference>
<evidence type="ECO:0000256" key="2">
    <source>
        <dbReference type="ARBA" id="ARBA00007232"/>
    </source>
</evidence>
<evidence type="ECO:0000256" key="4">
    <source>
        <dbReference type="ARBA" id="ARBA00022980"/>
    </source>
</evidence>
<evidence type="ECO:0000256" key="5">
    <source>
        <dbReference type="ARBA" id="ARBA00023128"/>
    </source>
</evidence>
<accession>A0AA38J0V8</accession>
<evidence type="ECO:0000256" key="6">
    <source>
        <dbReference type="ARBA" id="ARBA00023274"/>
    </source>
</evidence>
<dbReference type="PANTHER" id="PTHR34090">
    <property type="entry name" value="39S RIBOSOMAL PROTEIN L52, MITOCHONDRIAL"/>
    <property type="match status" value="1"/>
</dbReference>
<dbReference type="EMBL" id="JALNTZ010000002">
    <property type="protein sequence ID" value="KAJ3663956.1"/>
    <property type="molecule type" value="Genomic_DNA"/>
</dbReference>
<protein>
    <recommendedName>
        <fullName evidence="7">Large ribosomal subunit protein mL52</fullName>
    </recommendedName>
    <alternativeName>
        <fullName evidence="8">39S ribosomal protein L52, mitochondrial</fullName>
    </alternativeName>
</protein>
<evidence type="ECO:0000256" key="1">
    <source>
        <dbReference type="ARBA" id="ARBA00004173"/>
    </source>
</evidence>
<keyword evidence="10" id="KW-1185">Reference proteome</keyword>
<proteinExistence type="inferred from homology"/>
<organism evidence="9 10">
    <name type="scientific">Zophobas morio</name>
    <dbReference type="NCBI Taxonomy" id="2755281"/>
    <lineage>
        <taxon>Eukaryota</taxon>
        <taxon>Metazoa</taxon>
        <taxon>Ecdysozoa</taxon>
        <taxon>Arthropoda</taxon>
        <taxon>Hexapoda</taxon>
        <taxon>Insecta</taxon>
        <taxon>Pterygota</taxon>
        <taxon>Neoptera</taxon>
        <taxon>Endopterygota</taxon>
        <taxon>Coleoptera</taxon>
        <taxon>Polyphaga</taxon>
        <taxon>Cucujiformia</taxon>
        <taxon>Tenebrionidae</taxon>
        <taxon>Zophobas</taxon>
    </lineage>
</organism>